<keyword evidence="2" id="KW-0238">DNA-binding</keyword>
<dbReference type="EMBL" id="VFPQ01000001">
    <property type="protein sequence ID" value="TQM74430.1"/>
    <property type="molecule type" value="Genomic_DNA"/>
</dbReference>
<dbReference type="PANTHER" id="PTHR33164">
    <property type="entry name" value="TRANSCRIPTIONAL REGULATOR, MARR FAMILY"/>
    <property type="match status" value="1"/>
</dbReference>
<dbReference type="InterPro" id="IPR000835">
    <property type="entry name" value="HTH_MarR-typ"/>
</dbReference>
<dbReference type="Proteomes" id="UP000319213">
    <property type="component" value="Unassembled WGS sequence"/>
</dbReference>
<name>A0A543IV39_9ACTN</name>
<gene>
    <name evidence="2" type="ORF">FHX40_1101</name>
</gene>
<dbReference type="InterPro" id="IPR039422">
    <property type="entry name" value="MarR/SlyA-like"/>
</dbReference>
<dbReference type="RefSeq" id="WP_142258604.1">
    <property type="nucleotide sequence ID" value="NZ_BMPV01000006.1"/>
</dbReference>
<keyword evidence="3" id="KW-1185">Reference proteome</keyword>
<evidence type="ECO:0000259" key="1">
    <source>
        <dbReference type="SMART" id="SM00347"/>
    </source>
</evidence>
<dbReference type="OrthoDB" id="5195026at2"/>
<dbReference type="SUPFAM" id="SSF46785">
    <property type="entry name" value="Winged helix' DNA-binding domain"/>
    <property type="match status" value="1"/>
</dbReference>
<dbReference type="PANTHER" id="PTHR33164:SF99">
    <property type="entry name" value="MARR FAMILY REGULATORY PROTEIN"/>
    <property type="match status" value="1"/>
</dbReference>
<proteinExistence type="predicted"/>
<protein>
    <submittedName>
        <fullName evidence="2">DNA-binding MarR family transcriptional regulator</fullName>
    </submittedName>
</protein>
<dbReference type="Gene3D" id="1.10.10.10">
    <property type="entry name" value="Winged helix-like DNA-binding domain superfamily/Winged helix DNA-binding domain"/>
    <property type="match status" value="1"/>
</dbReference>
<sequence>MSDDLVTGWLEMMRACNRLTQSIERELAREHRLCVSAYELMSALVPATGWTRLVELTERVSRSQPQVSRLVAQMEAAGVLQRTASPDDGRGTQVRLTEAGRDLYAAATATIGRILRDAAFPAVRFPPPTTALRAGGDAARAGG</sequence>
<reference evidence="2 3" key="1">
    <citation type="submission" date="2019-06" db="EMBL/GenBank/DDBJ databases">
        <title>Sequencing the genomes of 1000 actinobacteria strains.</title>
        <authorList>
            <person name="Klenk H.-P."/>
        </authorList>
    </citation>
    <scope>NUCLEOTIDE SEQUENCE [LARGE SCALE GENOMIC DNA]</scope>
    <source>
        <strain evidence="2 3">DSM 43186</strain>
    </source>
</reference>
<dbReference type="GO" id="GO:0003677">
    <property type="term" value="F:DNA binding"/>
    <property type="evidence" value="ECO:0007669"/>
    <property type="project" value="UniProtKB-KW"/>
</dbReference>
<organism evidence="2 3">
    <name type="scientific">Thermopolyspora flexuosa</name>
    <dbReference type="NCBI Taxonomy" id="103836"/>
    <lineage>
        <taxon>Bacteria</taxon>
        <taxon>Bacillati</taxon>
        <taxon>Actinomycetota</taxon>
        <taxon>Actinomycetes</taxon>
        <taxon>Streptosporangiales</taxon>
        <taxon>Streptosporangiaceae</taxon>
        <taxon>Thermopolyspora</taxon>
    </lineage>
</organism>
<evidence type="ECO:0000313" key="2">
    <source>
        <dbReference type="EMBL" id="TQM74430.1"/>
    </source>
</evidence>
<dbReference type="GO" id="GO:0006950">
    <property type="term" value="P:response to stress"/>
    <property type="evidence" value="ECO:0007669"/>
    <property type="project" value="TreeGrafter"/>
</dbReference>
<dbReference type="InterPro" id="IPR036390">
    <property type="entry name" value="WH_DNA-bd_sf"/>
</dbReference>
<dbReference type="GO" id="GO:0003700">
    <property type="term" value="F:DNA-binding transcription factor activity"/>
    <property type="evidence" value="ECO:0007669"/>
    <property type="project" value="InterPro"/>
</dbReference>
<comment type="caution">
    <text evidence="2">The sequence shown here is derived from an EMBL/GenBank/DDBJ whole genome shotgun (WGS) entry which is preliminary data.</text>
</comment>
<dbReference type="Pfam" id="PF12802">
    <property type="entry name" value="MarR_2"/>
    <property type="match status" value="1"/>
</dbReference>
<dbReference type="AlphaFoldDB" id="A0A543IV39"/>
<dbReference type="InterPro" id="IPR036388">
    <property type="entry name" value="WH-like_DNA-bd_sf"/>
</dbReference>
<evidence type="ECO:0000313" key="3">
    <source>
        <dbReference type="Proteomes" id="UP000319213"/>
    </source>
</evidence>
<feature type="domain" description="HTH marR-type" evidence="1">
    <location>
        <begin position="26"/>
        <end position="123"/>
    </location>
</feature>
<dbReference type="SMART" id="SM00347">
    <property type="entry name" value="HTH_MARR"/>
    <property type="match status" value="1"/>
</dbReference>
<accession>A0A543IV39</accession>